<evidence type="ECO:0000259" key="12">
    <source>
        <dbReference type="PROSITE" id="PS50011"/>
    </source>
</evidence>
<dbReference type="SUPFAM" id="SSF57889">
    <property type="entry name" value="Cysteine-rich domain"/>
    <property type="match status" value="1"/>
</dbReference>
<evidence type="ECO:0000313" key="17">
    <source>
        <dbReference type="RefSeq" id="XP_024887435.1"/>
    </source>
</evidence>
<evidence type="ECO:0000313" key="16">
    <source>
        <dbReference type="RefSeq" id="XP_024887434.1"/>
    </source>
</evidence>
<keyword evidence="6 10" id="KW-0547">Nucleotide-binding</keyword>
<dbReference type="RefSeq" id="XP_024887439.1">
    <property type="nucleotide sequence ID" value="XM_025031671.1"/>
</dbReference>
<dbReference type="GO" id="GO:0005524">
    <property type="term" value="F:ATP binding"/>
    <property type="evidence" value="ECO:0007669"/>
    <property type="project" value="UniProtKB-UniRule"/>
</dbReference>
<feature type="compositionally biased region" description="Basic residues" evidence="11">
    <location>
        <begin position="435"/>
        <end position="449"/>
    </location>
</feature>
<dbReference type="InterPro" id="IPR046349">
    <property type="entry name" value="C1-like_sf"/>
</dbReference>
<dbReference type="CDD" id="cd01816">
    <property type="entry name" value="RBD_RAF"/>
    <property type="match status" value="1"/>
</dbReference>
<dbReference type="InterPro" id="IPR051681">
    <property type="entry name" value="Ser/Thr_Kinases-Pseudokinases"/>
</dbReference>
<dbReference type="PROSITE" id="PS50898">
    <property type="entry name" value="RBD"/>
    <property type="match status" value="1"/>
</dbReference>
<feature type="compositionally biased region" description="Basic and acidic residues" evidence="11">
    <location>
        <begin position="650"/>
        <end position="664"/>
    </location>
</feature>
<gene>
    <name evidence="16 17 18 19 20 21" type="primary">LOC112464588</name>
</gene>
<accession>A0A6J1QZY5</accession>
<feature type="region of interest" description="Disordered" evidence="11">
    <location>
        <begin position="120"/>
        <end position="143"/>
    </location>
</feature>
<dbReference type="RefSeq" id="XP_024887434.1">
    <property type="nucleotide sequence ID" value="XM_025031666.1"/>
</dbReference>
<dbReference type="RefSeq" id="XP_024887436.1">
    <property type="nucleotide sequence ID" value="XM_025031668.1"/>
</dbReference>
<evidence type="ECO:0000259" key="13">
    <source>
        <dbReference type="PROSITE" id="PS50081"/>
    </source>
</evidence>
<evidence type="ECO:0000256" key="8">
    <source>
        <dbReference type="ARBA" id="ARBA00022833"/>
    </source>
</evidence>
<dbReference type="PROSITE" id="PS00108">
    <property type="entry name" value="PROTEIN_KINASE_ST"/>
    <property type="match status" value="1"/>
</dbReference>
<dbReference type="Gene3D" id="1.10.510.10">
    <property type="entry name" value="Transferase(Phosphotransferase) domain 1"/>
    <property type="match status" value="1"/>
</dbReference>
<dbReference type="SMART" id="SM00220">
    <property type="entry name" value="S_TKc"/>
    <property type="match status" value="1"/>
</dbReference>
<dbReference type="InterPro" id="IPR000719">
    <property type="entry name" value="Prot_kinase_dom"/>
</dbReference>
<evidence type="ECO:0000313" key="19">
    <source>
        <dbReference type="RefSeq" id="XP_024887438.1"/>
    </source>
</evidence>
<dbReference type="PANTHER" id="PTHR44329:SF262">
    <property type="entry name" value="RAF HOMOLOG SERINE_THREONINE-PROTEIN KINASE RAF"/>
    <property type="match status" value="1"/>
</dbReference>
<feature type="domain" description="Phorbol-ester/DAG-type" evidence="13">
    <location>
        <begin position="320"/>
        <end position="365"/>
    </location>
</feature>
<proteinExistence type="inferred from homology"/>
<dbReference type="Proteomes" id="UP000504618">
    <property type="component" value="Unplaced"/>
</dbReference>
<dbReference type="InterPro" id="IPR002219">
    <property type="entry name" value="PKC_DAG/PE"/>
</dbReference>
<feature type="region of interest" description="Disordered" evidence="11">
    <location>
        <begin position="435"/>
        <end position="468"/>
    </location>
</feature>
<dbReference type="PROSITE" id="PS00107">
    <property type="entry name" value="PROTEIN_KINASE_ATP"/>
    <property type="match status" value="1"/>
</dbReference>
<feature type="binding site" evidence="10">
    <location>
        <position position="513"/>
    </location>
    <ligand>
        <name>ATP</name>
        <dbReference type="ChEBI" id="CHEBI:30616"/>
    </ligand>
</feature>
<dbReference type="InterPro" id="IPR029071">
    <property type="entry name" value="Ubiquitin-like_domsf"/>
</dbReference>
<name>A0A6J1QZY5_9HYME</name>
<dbReference type="GO" id="GO:0004709">
    <property type="term" value="F:MAP kinase kinase kinase activity"/>
    <property type="evidence" value="ECO:0007669"/>
    <property type="project" value="TreeGrafter"/>
</dbReference>
<evidence type="ECO:0000256" key="5">
    <source>
        <dbReference type="ARBA" id="ARBA00022723"/>
    </source>
</evidence>
<dbReference type="PROSITE" id="PS50081">
    <property type="entry name" value="ZF_DAG_PE_2"/>
    <property type="match status" value="1"/>
</dbReference>
<dbReference type="OrthoDB" id="774951at2759"/>
<dbReference type="SUPFAM" id="SSF56112">
    <property type="entry name" value="Protein kinase-like (PK-like)"/>
    <property type="match status" value="1"/>
</dbReference>
<dbReference type="Pfam" id="PF00069">
    <property type="entry name" value="Pkinase"/>
    <property type="match status" value="1"/>
</dbReference>
<keyword evidence="3" id="KW-0723">Serine/threonine-protein kinase</keyword>
<keyword evidence="5" id="KW-0479">Metal-binding</keyword>
<dbReference type="PANTHER" id="PTHR44329">
    <property type="entry name" value="SERINE/THREONINE-PROTEIN KINASE TNNI3K-RELATED"/>
    <property type="match status" value="1"/>
</dbReference>
<dbReference type="RefSeq" id="XP_024887435.1">
    <property type="nucleotide sequence ID" value="XM_025031667.1"/>
</dbReference>
<evidence type="ECO:0000256" key="7">
    <source>
        <dbReference type="ARBA" id="ARBA00022777"/>
    </source>
</evidence>
<dbReference type="InterPro" id="IPR008271">
    <property type="entry name" value="Ser/Thr_kinase_AS"/>
</dbReference>
<evidence type="ECO:0000313" key="20">
    <source>
        <dbReference type="RefSeq" id="XP_024887439.1"/>
    </source>
</evidence>
<dbReference type="Pfam" id="PF02196">
    <property type="entry name" value="RBD"/>
    <property type="match status" value="1"/>
</dbReference>
<evidence type="ECO:0000256" key="1">
    <source>
        <dbReference type="ARBA" id="ARBA00010507"/>
    </source>
</evidence>
<evidence type="ECO:0000256" key="10">
    <source>
        <dbReference type="PROSITE-ProRule" id="PRU10141"/>
    </source>
</evidence>
<keyword evidence="9 10" id="KW-0067">ATP-binding</keyword>
<feature type="domain" description="Protein kinase" evidence="12">
    <location>
        <begin position="486"/>
        <end position="777"/>
    </location>
</feature>
<keyword evidence="4" id="KW-0808">Transferase</keyword>
<feature type="compositionally biased region" description="Acidic residues" evidence="11">
    <location>
        <begin position="638"/>
        <end position="649"/>
    </location>
</feature>
<evidence type="ECO:0000256" key="6">
    <source>
        <dbReference type="ARBA" id="ARBA00022741"/>
    </source>
</evidence>
<dbReference type="CTD" id="31221"/>
<evidence type="ECO:0000313" key="18">
    <source>
        <dbReference type="RefSeq" id="XP_024887436.1"/>
    </source>
</evidence>
<sequence length="842" mass="96531">MAAKTQNATQDENKMTEPYKFDDSLEFAEVAASTSTASSFKLKMWRREPEITWTVVQDATTMTDSDDFEELEILQMTVASTSAASHLLHKEIQDAVQEDEMIKPNGHDDSRADRRQSIVEPATPSELAVPSTSTSTSTASHSTSYQSLLLQKKSLKFEIDNIGKVMSCCATAVKRWLSVIDDKPFPEKEYLQEYMEGTDKLHELQCKEMELEDKQEKILEMEKLKKLKRTGKETKKSSTILLVHLPNNQHTTVKITKGLTLRQAVAKPMQRRQLILEDCAAYIRHRITYFISWDTDISTLQCNEVFVETLEQIPVPVFLSHHFVGNTFLLGYCHFCEKGVLYGLYCKACNRKFHTKCVTYASRLCEHVKRRKAYYERLLANNPTTGIVQVRARPVPVPSVSRRDISRRIGTFSTKSNALKVDKSTQVITKKRNAKYGRYGRQRRHKKKSTNQDNPCVDDAGSNDSEEDSIFSQDSVRDWKVMAEDVSFEDEIGEGTYGTVYKADWHGPVAIKKLKIKVPTQEQIEMFRNEVNVLRKVRHQRILSFMGCICKPYLAIITQLCEGQSLYQRLHVEEDPIEMITIVIICRQTSEGMDYLHARNILHRDLKSRNIFFHNGLHVKIGDFGLAVMRSNKKQPDTNDDVDDDDHNDDDSTKGVKKKEKDIKDHEKQLAGSIPWMAPEVLRMRENENPYSFQSDVYSFGIVMYELFARDIPYVGIGAQIQCIIYNVGRGCLSPNLTKLRSDTPKKLKDLLIQCIAFEREKRPLFPCILRRTYAAFKFTPKIRRTTSLPSKTDELADTYIERADDVQDFLTSDADDYKDDDVNINANTNASASVEDVFNDF</sequence>
<dbReference type="SUPFAM" id="SSF54236">
    <property type="entry name" value="Ubiquitin-like"/>
    <property type="match status" value="1"/>
</dbReference>
<feature type="domain" description="RBD" evidence="14">
    <location>
        <begin position="239"/>
        <end position="310"/>
    </location>
</feature>
<feature type="compositionally biased region" description="Low complexity" evidence="11">
    <location>
        <begin position="131"/>
        <end position="143"/>
    </location>
</feature>
<keyword evidence="7 16" id="KW-0418">Kinase</keyword>
<reference evidence="16 17" key="1">
    <citation type="submission" date="2025-04" db="UniProtKB">
        <authorList>
            <consortium name="RefSeq"/>
        </authorList>
    </citation>
    <scope>IDENTIFICATION</scope>
    <source>
        <tissue evidence="16 17">Whole body</tissue>
    </source>
</reference>
<dbReference type="SMART" id="SM00455">
    <property type="entry name" value="RBD"/>
    <property type="match status" value="1"/>
</dbReference>
<evidence type="ECO:0000256" key="4">
    <source>
        <dbReference type="ARBA" id="ARBA00022679"/>
    </source>
</evidence>
<feature type="region of interest" description="Disordered" evidence="11">
    <location>
        <begin position="635"/>
        <end position="664"/>
    </location>
</feature>
<dbReference type="SMART" id="SM00109">
    <property type="entry name" value="C1"/>
    <property type="match status" value="1"/>
</dbReference>
<comment type="similarity">
    <text evidence="1">Belongs to the protein kinase superfamily. TKL Ser/Thr protein kinase family. RAF subfamily.</text>
</comment>
<dbReference type="RefSeq" id="XP_024887438.1">
    <property type="nucleotide sequence ID" value="XM_025031670.1"/>
</dbReference>
<organism evidence="15 19">
    <name type="scientific">Temnothorax curvispinosus</name>
    <dbReference type="NCBI Taxonomy" id="300111"/>
    <lineage>
        <taxon>Eukaryota</taxon>
        <taxon>Metazoa</taxon>
        <taxon>Ecdysozoa</taxon>
        <taxon>Arthropoda</taxon>
        <taxon>Hexapoda</taxon>
        <taxon>Insecta</taxon>
        <taxon>Pterygota</taxon>
        <taxon>Neoptera</taxon>
        <taxon>Endopterygota</taxon>
        <taxon>Hymenoptera</taxon>
        <taxon>Apocrita</taxon>
        <taxon>Aculeata</taxon>
        <taxon>Formicoidea</taxon>
        <taxon>Formicidae</taxon>
        <taxon>Myrmicinae</taxon>
        <taxon>Temnothorax</taxon>
    </lineage>
</organism>
<evidence type="ECO:0000256" key="9">
    <source>
        <dbReference type="ARBA" id="ARBA00022840"/>
    </source>
</evidence>
<dbReference type="InterPro" id="IPR017441">
    <property type="entry name" value="Protein_kinase_ATP_BS"/>
</dbReference>
<dbReference type="Gene3D" id="3.10.20.90">
    <property type="entry name" value="Phosphatidylinositol 3-kinase Catalytic Subunit, Chain A, domain 1"/>
    <property type="match status" value="1"/>
</dbReference>
<evidence type="ECO:0000313" key="21">
    <source>
        <dbReference type="RefSeq" id="XP_024887440.1"/>
    </source>
</evidence>
<evidence type="ECO:0000256" key="3">
    <source>
        <dbReference type="ARBA" id="ARBA00022527"/>
    </source>
</evidence>
<dbReference type="InterPro" id="IPR011009">
    <property type="entry name" value="Kinase-like_dom_sf"/>
</dbReference>
<dbReference type="RefSeq" id="XP_024887440.1">
    <property type="nucleotide sequence ID" value="XM_025031672.1"/>
</dbReference>
<dbReference type="PROSITE" id="PS50011">
    <property type="entry name" value="PROTEIN_KINASE_DOM"/>
    <property type="match status" value="1"/>
</dbReference>
<keyword evidence="15" id="KW-1185">Reference proteome</keyword>
<protein>
    <recommendedName>
        <fullName evidence="2">non-specific serine/threonine protein kinase</fullName>
        <ecNumber evidence="2">2.7.11.1</ecNumber>
    </recommendedName>
</protein>
<dbReference type="GeneID" id="112464588"/>
<keyword evidence="8" id="KW-0862">Zinc</keyword>
<dbReference type="FunFam" id="3.30.200.20:FF:000024">
    <property type="entry name" value="B-Raf proto-oncogene serine/threonine-protein kinase"/>
    <property type="match status" value="1"/>
</dbReference>
<dbReference type="AlphaFoldDB" id="A0A6J1QZY5"/>
<dbReference type="EC" id="2.7.11.1" evidence="2"/>
<dbReference type="Gene3D" id="3.30.200.20">
    <property type="entry name" value="Phosphorylase Kinase, domain 1"/>
    <property type="match status" value="1"/>
</dbReference>
<dbReference type="PROSITE" id="PS00479">
    <property type="entry name" value="ZF_DAG_PE_1"/>
    <property type="match status" value="1"/>
</dbReference>
<dbReference type="InterPro" id="IPR003116">
    <property type="entry name" value="RBD_dom"/>
</dbReference>
<evidence type="ECO:0000256" key="2">
    <source>
        <dbReference type="ARBA" id="ARBA00012513"/>
    </source>
</evidence>
<dbReference type="GO" id="GO:0046872">
    <property type="term" value="F:metal ion binding"/>
    <property type="evidence" value="ECO:0007669"/>
    <property type="project" value="UniProtKB-KW"/>
</dbReference>
<evidence type="ECO:0000313" key="15">
    <source>
        <dbReference type="Proteomes" id="UP000504618"/>
    </source>
</evidence>
<evidence type="ECO:0000259" key="14">
    <source>
        <dbReference type="PROSITE" id="PS50898"/>
    </source>
</evidence>
<dbReference type="Gene3D" id="3.30.60.20">
    <property type="match status" value="1"/>
</dbReference>
<evidence type="ECO:0000256" key="11">
    <source>
        <dbReference type="SAM" id="MobiDB-lite"/>
    </source>
</evidence>